<accession>A0ABR4IC45</accession>
<dbReference type="PANTHER" id="PTHR42058">
    <property type="entry name" value="G_PROTEIN_RECEP_F2_4 DOMAIN-CONTAINING PROTEIN"/>
    <property type="match status" value="1"/>
</dbReference>
<feature type="transmembrane region" description="Helical" evidence="2">
    <location>
        <begin position="65"/>
        <end position="87"/>
    </location>
</feature>
<dbReference type="PANTHER" id="PTHR42058:SF1">
    <property type="entry name" value="G-PROTEIN COUPLED RECEPTORS FAMILY 2 PROFILE 2 DOMAIN-CONTAINING PROTEIN"/>
    <property type="match status" value="1"/>
</dbReference>
<feature type="transmembrane region" description="Helical" evidence="2">
    <location>
        <begin position="179"/>
        <end position="201"/>
    </location>
</feature>
<feature type="region of interest" description="Disordered" evidence="1">
    <location>
        <begin position="464"/>
        <end position="500"/>
    </location>
</feature>
<evidence type="ECO:0000313" key="3">
    <source>
        <dbReference type="EMBL" id="KAL2825315.1"/>
    </source>
</evidence>
<keyword evidence="4" id="KW-1185">Reference proteome</keyword>
<dbReference type="EMBL" id="JBFXLS010000037">
    <property type="protein sequence ID" value="KAL2825315.1"/>
    <property type="molecule type" value="Genomic_DNA"/>
</dbReference>
<protein>
    <recommendedName>
        <fullName evidence="5">G-protein coupled receptors family 2 profile 2 domain-containing protein</fullName>
    </recommendedName>
</protein>
<feature type="transmembrane region" description="Helical" evidence="2">
    <location>
        <begin position="134"/>
        <end position="158"/>
    </location>
</feature>
<feature type="transmembrane region" description="Helical" evidence="2">
    <location>
        <begin position="290"/>
        <end position="311"/>
    </location>
</feature>
<feature type="transmembrane region" description="Helical" evidence="2">
    <location>
        <begin position="358"/>
        <end position="377"/>
    </location>
</feature>
<evidence type="ECO:0008006" key="5">
    <source>
        <dbReference type="Google" id="ProtNLM"/>
    </source>
</evidence>
<name>A0ABR4IC45_9EURO</name>
<dbReference type="Gene3D" id="1.20.1070.10">
    <property type="entry name" value="Rhodopsin 7-helix transmembrane proteins"/>
    <property type="match status" value="1"/>
</dbReference>
<evidence type="ECO:0000256" key="2">
    <source>
        <dbReference type="SAM" id="Phobius"/>
    </source>
</evidence>
<feature type="transmembrane region" description="Helical" evidence="2">
    <location>
        <begin position="96"/>
        <end position="114"/>
    </location>
</feature>
<comment type="caution">
    <text evidence="3">The sequence shown here is derived from an EMBL/GenBank/DDBJ whole genome shotgun (WGS) entry which is preliminary data.</text>
</comment>
<organism evidence="3 4">
    <name type="scientific">Aspergillus cavernicola</name>
    <dbReference type="NCBI Taxonomy" id="176166"/>
    <lineage>
        <taxon>Eukaryota</taxon>
        <taxon>Fungi</taxon>
        <taxon>Dikarya</taxon>
        <taxon>Ascomycota</taxon>
        <taxon>Pezizomycotina</taxon>
        <taxon>Eurotiomycetes</taxon>
        <taxon>Eurotiomycetidae</taxon>
        <taxon>Eurotiales</taxon>
        <taxon>Aspergillaceae</taxon>
        <taxon>Aspergillus</taxon>
        <taxon>Aspergillus subgen. Nidulantes</taxon>
    </lineage>
</organism>
<keyword evidence="2" id="KW-0812">Transmembrane</keyword>
<sequence>MSGNDLMGACPTPYYQETLFDDDGGFLGGRFCQVVPTTAGNVSCCLPCPQASWVYGEDIQKQTRIASWISVAILPLCVFILVSYAVLPAKRTHRHYLSICFTLGICCMQIAFIIPLGTKPDQCYNEITPRDMYSSLSCAFTGSMLLFGGWVVVVFSFIRTIAFHLQVCWEVILGPRFMWGSFICGLGIPVIGTSIMLVLTGVSFRFGDVCHINIEKSLHDYWIPLIVFAGASLIMQFTTMGYCMHIYIKSLYDTAPTTNSSNIQSYTASVGTLTARQAYRRVSKILKLQWRSNCVVLVILANLLIFAVIFIKANDQLENTPENLEHAMPWLACLTVNRGDMTQCFDLAKEVGPNKPTLLALLILLTLVGLWNFVLFARPSMFVGWLDLLRRKEHTQFEFVSADARKMRSEAHSYEMLSSNGLPTYKSPEPYAQPYVRSPSPAYTARTMSPDLNNHYGRDARYVRPSMSFSGPRPPSASQNNGRDWDPESTFAPGHPYQTR</sequence>
<keyword evidence="2" id="KW-0472">Membrane</keyword>
<feature type="transmembrane region" description="Helical" evidence="2">
    <location>
        <begin position="221"/>
        <end position="243"/>
    </location>
</feature>
<proteinExistence type="predicted"/>
<evidence type="ECO:0000256" key="1">
    <source>
        <dbReference type="SAM" id="MobiDB-lite"/>
    </source>
</evidence>
<evidence type="ECO:0000313" key="4">
    <source>
        <dbReference type="Proteomes" id="UP001610335"/>
    </source>
</evidence>
<keyword evidence="2" id="KW-1133">Transmembrane helix</keyword>
<dbReference type="Proteomes" id="UP001610335">
    <property type="component" value="Unassembled WGS sequence"/>
</dbReference>
<reference evidence="3 4" key="1">
    <citation type="submission" date="2024-07" db="EMBL/GenBank/DDBJ databases">
        <title>Section-level genome sequencing and comparative genomics of Aspergillus sections Usti and Cavernicolus.</title>
        <authorList>
            <consortium name="Lawrence Berkeley National Laboratory"/>
            <person name="Nybo J.L."/>
            <person name="Vesth T.C."/>
            <person name="Theobald S."/>
            <person name="Frisvad J.C."/>
            <person name="Larsen T.O."/>
            <person name="Kjaerboelling I."/>
            <person name="Rothschild-Mancinelli K."/>
            <person name="Lyhne E.K."/>
            <person name="Kogle M.E."/>
            <person name="Barry K."/>
            <person name="Clum A."/>
            <person name="Na H."/>
            <person name="Ledsgaard L."/>
            <person name="Lin J."/>
            <person name="Lipzen A."/>
            <person name="Kuo A."/>
            <person name="Riley R."/>
            <person name="Mondo S."/>
            <person name="LaButti K."/>
            <person name="Haridas S."/>
            <person name="Pangalinan J."/>
            <person name="Salamov A.A."/>
            <person name="Simmons B.A."/>
            <person name="Magnuson J.K."/>
            <person name="Chen J."/>
            <person name="Drula E."/>
            <person name="Henrissat B."/>
            <person name="Wiebenga A."/>
            <person name="Lubbers R.J."/>
            <person name="Gomes A.C."/>
            <person name="Makela M.R."/>
            <person name="Stajich J."/>
            <person name="Grigoriev I.V."/>
            <person name="Mortensen U.H."/>
            <person name="De vries R.P."/>
            <person name="Baker S.E."/>
            <person name="Andersen M.R."/>
        </authorList>
    </citation>
    <scope>NUCLEOTIDE SEQUENCE [LARGE SCALE GENOMIC DNA]</scope>
    <source>
        <strain evidence="3 4">CBS 600.67</strain>
    </source>
</reference>
<gene>
    <name evidence="3" type="ORF">BDW59DRAFT_146404</name>
</gene>
<dbReference type="InterPro" id="IPR053247">
    <property type="entry name" value="GPCR_GPR1/git3-like"/>
</dbReference>